<keyword evidence="6" id="KW-0539">Nucleus</keyword>
<keyword evidence="11" id="KW-1185">Reference proteome</keyword>
<dbReference type="GO" id="GO:0008270">
    <property type="term" value="F:zinc ion binding"/>
    <property type="evidence" value="ECO:0007669"/>
    <property type="project" value="UniProtKB-KW"/>
</dbReference>
<dbReference type="OrthoDB" id="8026949at2759"/>
<feature type="compositionally biased region" description="Acidic residues" evidence="8">
    <location>
        <begin position="339"/>
        <end position="351"/>
    </location>
</feature>
<sequence>MLSFFSSFQQPHENIVVDLNSTPIVKDDPKQSKMLIDIKFHNRKTYLAFQEEFIALVKNYYKSKIDDMNIHDDMSNNRIQISEKVVKKSDGFLIDSTPNSKNVKEAESTPTYRSSFGKTILTGIKEDSSKKLTNSPSRNICFNCDKENHSLRDCPEPRNMKKVNKARNEFNKRDLRYHNDNDNEYGHLIPGKISDELKTALGLKSNEIPLHVYRMRLLNYPPGWIEESKIHNSGLSMFVDRNLKQLQPDEDLGETDVSDFKYDLQKIYDFPGFNVSPEKPFADMFRMYEVPPMNLQQSKDEFIQSLGEAVVNGYKKTKLNQSLSFVDTNEDNKTSDGVADMDLEDDADEENPPFPVTSSPEPPIPGDNSMCDSEPMEDGEIKDDSCESLNQNEIVNHESSSSVNITPTMSSQIIISKQNHMKETIIENSENENRDNCAKNSSHQISNGEERTGLVDATIYGCPVLPSFSGCNSLPDGEKFQEGVCDVINFENLSESTGKYEKMKTIIKKVRIFQKDHHKE</sequence>
<evidence type="ECO:0000256" key="7">
    <source>
        <dbReference type="PROSITE-ProRule" id="PRU00047"/>
    </source>
</evidence>
<evidence type="ECO:0000256" key="2">
    <source>
        <dbReference type="ARBA" id="ARBA00007497"/>
    </source>
</evidence>
<dbReference type="InterPro" id="IPR006568">
    <property type="entry name" value="PSP_pro-rich"/>
</dbReference>
<dbReference type="InterPro" id="IPR052115">
    <property type="entry name" value="NEXT_complex_subunit_ZCCHC8"/>
</dbReference>
<dbReference type="SMART" id="SM00343">
    <property type="entry name" value="ZnF_C2HC"/>
    <property type="match status" value="1"/>
</dbReference>
<dbReference type="Gene3D" id="4.10.60.10">
    <property type="entry name" value="Zinc finger, CCHC-type"/>
    <property type="match status" value="1"/>
</dbReference>
<evidence type="ECO:0000256" key="8">
    <source>
        <dbReference type="SAM" id="MobiDB-lite"/>
    </source>
</evidence>
<dbReference type="PANTHER" id="PTHR13316:SF0">
    <property type="entry name" value="ZINC FINGER CCHC DOMAIN-CONTAINING PROTEIN 8"/>
    <property type="match status" value="1"/>
</dbReference>
<dbReference type="AlphaFoldDB" id="A0A1J1IB44"/>
<evidence type="ECO:0000256" key="5">
    <source>
        <dbReference type="ARBA" id="ARBA00022833"/>
    </source>
</evidence>
<dbReference type="Proteomes" id="UP000183832">
    <property type="component" value="Unassembled WGS sequence"/>
</dbReference>
<keyword evidence="4 7" id="KW-0863">Zinc-finger</keyword>
<gene>
    <name evidence="10" type="ORF">CLUMA_CG009627</name>
</gene>
<organism evidence="10 11">
    <name type="scientific">Clunio marinus</name>
    <dbReference type="NCBI Taxonomy" id="568069"/>
    <lineage>
        <taxon>Eukaryota</taxon>
        <taxon>Metazoa</taxon>
        <taxon>Ecdysozoa</taxon>
        <taxon>Arthropoda</taxon>
        <taxon>Hexapoda</taxon>
        <taxon>Insecta</taxon>
        <taxon>Pterygota</taxon>
        <taxon>Neoptera</taxon>
        <taxon>Endopterygota</taxon>
        <taxon>Diptera</taxon>
        <taxon>Nematocera</taxon>
        <taxon>Chironomoidea</taxon>
        <taxon>Chironomidae</taxon>
        <taxon>Clunio</taxon>
    </lineage>
</organism>
<dbReference type="STRING" id="568069.A0A1J1IB44"/>
<proteinExistence type="inferred from homology"/>
<feature type="domain" description="CCHC-type" evidence="9">
    <location>
        <begin position="141"/>
        <end position="156"/>
    </location>
</feature>
<dbReference type="GO" id="GO:0071013">
    <property type="term" value="C:catalytic step 2 spliceosome"/>
    <property type="evidence" value="ECO:0007669"/>
    <property type="project" value="TreeGrafter"/>
</dbReference>
<name>A0A1J1IB44_9DIPT</name>
<evidence type="ECO:0000256" key="1">
    <source>
        <dbReference type="ARBA" id="ARBA00004642"/>
    </source>
</evidence>
<keyword evidence="3" id="KW-0479">Metal-binding</keyword>
<evidence type="ECO:0000256" key="4">
    <source>
        <dbReference type="ARBA" id="ARBA00022771"/>
    </source>
</evidence>
<dbReference type="PANTHER" id="PTHR13316">
    <property type="entry name" value="ZINC FINGER, CCHC DOMAIN CONTAINING 8"/>
    <property type="match status" value="1"/>
</dbReference>
<dbReference type="SMART" id="SM00581">
    <property type="entry name" value="PSP"/>
    <property type="match status" value="1"/>
</dbReference>
<dbReference type="InterPro" id="IPR036875">
    <property type="entry name" value="Znf_CCHC_sf"/>
</dbReference>
<dbReference type="InterPro" id="IPR001878">
    <property type="entry name" value="Znf_CCHC"/>
</dbReference>
<accession>A0A1J1IB44</accession>
<evidence type="ECO:0000313" key="11">
    <source>
        <dbReference type="Proteomes" id="UP000183832"/>
    </source>
</evidence>
<dbReference type="PROSITE" id="PS50158">
    <property type="entry name" value="ZF_CCHC"/>
    <property type="match status" value="1"/>
</dbReference>
<keyword evidence="5" id="KW-0862">Zinc</keyword>
<dbReference type="Pfam" id="PF04046">
    <property type="entry name" value="PSP"/>
    <property type="match status" value="1"/>
</dbReference>
<reference evidence="10 11" key="1">
    <citation type="submission" date="2015-04" db="EMBL/GenBank/DDBJ databases">
        <authorList>
            <person name="Syromyatnikov M.Y."/>
            <person name="Popov V.N."/>
        </authorList>
    </citation>
    <scope>NUCLEOTIDE SEQUENCE [LARGE SCALE GENOMIC DNA]</scope>
</reference>
<comment type="similarity">
    <text evidence="2">Belongs to the ZCCHC8 family.</text>
</comment>
<evidence type="ECO:0000256" key="3">
    <source>
        <dbReference type="ARBA" id="ARBA00022723"/>
    </source>
</evidence>
<dbReference type="GO" id="GO:0003723">
    <property type="term" value="F:RNA binding"/>
    <property type="evidence" value="ECO:0007669"/>
    <property type="project" value="TreeGrafter"/>
</dbReference>
<dbReference type="SUPFAM" id="SSF57756">
    <property type="entry name" value="Retrovirus zinc finger-like domains"/>
    <property type="match status" value="1"/>
</dbReference>
<feature type="region of interest" description="Disordered" evidence="8">
    <location>
        <begin position="327"/>
        <end position="381"/>
    </location>
</feature>
<feature type="compositionally biased region" description="Pro residues" evidence="8">
    <location>
        <begin position="352"/>
        <end position="365"/>
    </location>
</feature>
<dbReference type="GO" id="GO:0005654">
    <property type="term" value="C:nucleoplasm"/>
    <property type="evidence" value="ECO:0007669"/>
    <property type="project" value="UniProtKB-SubCell"/>
</dbReference>
<comment type="subcellular location">
    <subcellularLocation>
        <location evidence="1">Nucleus</location>
        <location evidence="1">Nucleoplasm</location>
    </subcellularLocation>
</comment>
<protein>
    <submittedName>
        <fullName evidence="10">CLUMA_CG009627, isoform A</fullName>
    </submittedName>
</protein>
<evidence type="ECO:0000259" key="9">
    <source>
        <dbReference type="PROSITE" id="PS50158"/>
    </source>
</evidence>
<evidence type="ECO:0000313" key="10">
    <source>
        <dbReference type="EMBL" id="CRK96198.1"/>
    </source>
</evidence>
<dbReference type="EMBL" id="CVRI01000043">
    <property type="protein sequence ID" value="CRK96198.1"/>
    <property type="molecule type" value="Genomic_DNA"/>
</dbReference>
<evidence type="ECO:0000256" key="6">
    <source>
        <dbReference type="ARBA" id="ARBA00023242"/>
    </source>
</evidence>